<comment type="caution">
    <text evidence="3">The sequence shown here is derived from an EMBL/GenBank/DDBJ whole genome shotgun (WGS) entry which is preliminary data.</text>
</comment>
<sequence>MTTFRTTFTPLMLALVLAGCATAPEPRDAQLSVPAGFKEAQASSDISAAQQGQWKTAQPSEAAPRGAWWLAFDDAALNELQQQAEAANPSLAVAAARVKAARASLGSAQADRLPQVGINAGVARQKFSPAQQGVAEGTNLPPGTVWSAGLTASYEVDLFSRVANSVNAAQADAQASEATYRSVLLALQADVAQAYFQLRTLDADVAVLESTLGLRQQTSDLIGKRRDAGDVSELDVARSRTELATTRAELQGVRGQRAQVEHALALLLGKAPANFDLPSKPLAVDTKVPLVPAGLPSALLERRPDVAAAQAQLMAATARVGQARSAVFPALMLTANGGNASYELRDLFDWSARAWLVNAVLSMPLFDGGRNKANITRAEAVLDESVASYRQTVLAAFGDVEDKLSGLAAVRGQTESLDEAVVAARRSADLADKRYRAGEDSFLTLIDTQRSLLAIERQAVQVRGAWASNTVGLIRALGGSWGEAVSPQAAASVQTGSGAAKPL</sequence>
<keyword evidence="2" id="KW-0472">Membrane</keyword>
<organism evidence="3 4">
    <name type="scientific">Aquabacterium soli</name>
    <dbReference type="NCBI Taxonomy" id="2493092"/>
    <lineage>
        <taxon>Bacteria</taxon>
        <taxon>Pseudomonadati</taxon>
        <taxon>Pseudomonadota</taxon>
        <taxon>Betaproteobacteria</taxon>
        <taxon>Burkholderiales</taxon>
        <taxon>Aquabacterium</taxon>
    </lineage>
</organism>
<keyword evidence="2" id="KW-0564">Palmitate</keyword>
<dbReference type="OrthoDB" id="9770517at2"/>
<dbReference type="GO" id="GO:0005886">
    <property type="term" value="C:plasma membrane"/>
    <property type="evidence" value="ECO:0007669"/>
    <property type="project" value="UniProtKB-SubCell"/>
</dbReference>
<evidence type="ECO:0000313" key="4">
    <source>
        <dbReference type="Proteomes" id="UP000269265"/>
    </source>
</evidence>
<dbReference type="PROSITE" id="PS51257">
    <property type="entry name" value="PROKAR_LIPOPROTEIN"/>
    <property type="match status" value="1"/>
</dbReference>
<evidence type="ECO:0000313" key="3">
    <source>
        <dbReference type="EMBL" id="RRS05221.1"/>
    </source>
</evidence>
<keyword evidence="2" id="KW-0812">Transmembrane</keyword>
<keyword evidence="2" id="KW-1134">Transmembrane beta strand</keyword>
<dbReference type="Pfam" id="PF02321">
    <property type="entry name" value="OEP"/>
    <property type="match status" value="2"/>
</dbReference>
<dbReference type="Gene3D" id="2.20.200.10">
    <property type="entry name" value="Outer membrane efflux proteins (OEP)"/>
    <property type="match status" value="1"/>
</dbReference>
<dbReference type="GO" id="GO:0015562">
    <property type="term" value="F:efflux transmembrane transporter activity"/>
    <property type="evidence" value="ECO:0007669"/>
    <property type="project" value="InterPro"/>
</dbReference>
<accession>A0A3R8TUT6</accession>
<keyword evidence="2" id="KW-0449">Lipoprotein</keyword>
<protein>
    <submittedName>
        <fullName evidence="3">Efflux transporter outer membrane subunit</fullName>
    </submittedName>
</protein>
<comment type="subcellular location">
    <subcellularLocation>
        <location evidence="2">Cell membrane</location>
        <topology evidence="2">Lipid-anchor</topology>
    </subcellularLocation>
</comment>
<feature type="signal peptide" evidence="2">
    <location>
        <begin position="1"/>
        <end position="23"/>
    </location>
</feature>
<dbReference type="SUPFAM" id="SSF56954">
    <property type="entry name" value="Outer membrane efflux proteins (OEP)"/>
    <property type="match status" value="1"/>
</dbReference>
<comment type="similarity">
    <text evidence="1 2">Belongs to the outer membrane factor (OMF) (TC 1.B.17) family.</text>
</comment>
<proteinExistence type="inferred from homology"/>
<dbReference type="EMBL" id="RSED01000004">
    <property type="protein sequence ID" value="RRS05221.1"/>
    <property type="molecule type" value="Genomic_DNA"/>
</dbReference>
<evidence type="ECO:0000256" key="1">
    <source>
        <dbReference type="ARBA" id="ARBA00007613"/>
    </source>
</evidence>
<feature type="chain" id="PRO_5018380256" evidence="2">
    <location>
        <begin position="24"/>
        <end position="503"/>
    </location>
</feature>
<gene>
    <name evidence="3" type="ORF">EIP75_06595</name>
</gene>
<dbReference type="InterPro" id="IPR010131">
    <property type="entry name" value="MdtP/NodT-like"/>
</dbReference>
<dbReference type="PANTHER" id="PTHR30203:SF33">
    <property type="entry name" value="BLR4455 PROTEIN"/>
    <property type="match status" value="1"/>
</dbReference>
<dbReference type="RefSeq" id="WP_125242440.1">
    <property type="nucleotide sequence ID" value="NZ_RSED01000004.1"/>
</dbReference>
<dbReference type="PANTHER" id="PTHR30203">
    <property type="entry name" value="OUTER MEMBRANE CATION EFFLUX PROTEIN"/>
    <property type="match status" value="1"/>
</dbReference>
<keyword evidence="4" id="KW-1185">Reference proteome</keyword>
<dbReference type="NCBIfam" id="TIGR01845">
    <property type="entry name" value="outer_NodT"/>
    <property type="match status" value="1"/>
</dbReference>
<keyword evidence="2" id="KW-0732">Signal</keyword>
<dbReference type="Gene3D" id="1.20.1600.10">
    <property type="entry name" value="Outer membrane efflux proteins (OEP)"/>
    <property type="match status" value="1"/>
</dbReference>
<name>A0A3R8TUT6_9BURK</name>
<evidence type="ECO:0000256" key="2">
    <source>
        <dbReference type="RuleBase" id="RU362097"/>
    </source>
</evidence>
<dbReference type="InterPro" id="IPR003423">
    <property type="entry name" value="OMP_efflux"/>
</dbReference>
<reference evidence="3 4" key="1">
    <citation type="submission" date="2018-12" db="EMBL/GenBank/DDBJ databases">
        <title>The whole draft genome of Aquabacterium sp. SJQ9.</title>
        <authorList>
            <person name="Sun L."/>
            <person name="Gao X."/>
            <person name="Chen W."/>
            <person name="Huang K."/>
        </authorList>
    </citation>
    <scope>NUCLEOTIDE SEQUENCE [LARGE SCALE GENOMIC DNA]</scope>
    <source>
        <strain evidence="3 4">SJQ9</strain>
    </source>
</reference>
<dbReference type="AlphaFoldDB" id="A0A3R8TUT6"/>
<dbReference type="Proteomes" id="UP000269265">
    <property type="component" value="Unassembled WGS sequence"/>
</dbReference>